<sequence length="218" mass="24500">MGKFGGSNRKMLADAQQLYYREEHLFDSPAFRLAFERSPPASLVMNEQPAPAENQQMEQTETAPPLICELTVSEVVRETVRHLRSPFLIDSPFVKAATSGPPASIRISSAAMRMHAFRIVRGVILGAFVPAKHGILLNPHFKQHITNKLLEIKSKNTEGYQPAYQCNSRGSRSLYIDALLGLFYATAAVEETTSDIMDFFCMVVRQLTVQMIFEQYRG</sequence>
<keyword evidence="2" id="KW-1185">Reference proteome</keyword>
<evidence type="ECO:0000313" key="2">
    <source>
        <dbReference type="Proteomes" id="UP000271098"/>
    </source>
</evidence>
<evidence type="ECO:0000313" key="1">
    <source>
        <dbReference type="EMBL" id="VDN32773.1"/>
    </source>
</evidence>
<accession>A0A183EDA4</accession>
<gene>
    <name evidence="1" type="ORF">GPUH_LOCUS18945</name>
</gene>
<organism evidence="3">
    <name type="scientific">Gongylonema pulchrum</name>
    <dbReference type="NCBI Taxonomy" id="637853"/>
    <lineage>
        <taxon>Eukaryota</taxon>
        <taxon>Metazoa</taxon>
        <taxon>Ecdysozoa</taxon>
        <taxon>Nematoda</taxon>
        <taxon>Chromadorea</taxon>
        <taxon>Rhabditida</taxon>
        <taxon>Spirurina</taxon>
        <taxon>Spiruromorpha</taxon>
        <taxon>Spiruroidea</taxon>
        <taxon>Gongylonematidae</taxon>
        <taxon>Gongylonema</taxon>
    </lineage>
</organism>
<dbReference type="WBParaSite" id="GPUH_0001897001-mRNA-1">
    <property type="protein sequence ID" value="GPUH_0001897001-mRNA-1"/>
    <property type="gene ID" value="GPUH_0001897001"/>
</dbReference>
<dbReference type="Proteomes" id="UP000271098">
    <property type="component" value="Unassembled WGS sequence"/>
</dbReference>
<dbReference type="Pfam" id="PF20206">
    <property type="entry name" value="Tra1_ring"/>
    <property type="match status" value="1"/>
</dbReference>
<dbReference type="InterPro" id="IPR046805">
    <property type="entry name" value="Tra1_ring"/>
</dbReference>
<dbReference type="AlphaFoldDB" id="A0A183EDA4"/>
<dbReference type="EMBL" id="UYRT01087627">
    <property type="protein sequence ID" value="VDN32773.1"/>
    <property type="molecule type" value="Genomic_DNA"/>
</dbReference>
<protein>
    <submittedName>
        <fullName evidence="3">RNase III domain-containing protein</fullName>
    </submittedName>
</protein>
<reference evidence="3" key="1">
    <citation type="submission" date="2016-06" db="UniProtKB">
        <authorList>
            <consortium name="WormBaseParasite"/>
        </authorList>
    </citation>
    <scope>IDENTIFICATION</scope>
</reference>
<reference evidence="1 2" key="2">
    <citation type="submission" date="2018-11" db="EMBL/GenBank/DDBJ databases">
        <authorList>
            <consortium name="Pathogen Informatics"/>
        </authorList>
    </citation>
    <scope>NUCLEOTIDE SEQUENCE [LARGE SCALE GENOMIC DNA]</scope>
</reference>
<proteinExistence type="predicted"/>
<evidence type="ECO:0000313" key="3">
    <source>
        <dbReference type="WBParaSite" id="GPUH_0001897001-mRNA-1"/>
    </source>
</evidence>
<name>A0A183EDA4_9BILA</name>